<feature type="transmembrane region" description="Helical" evidence="1">
    <location>
        <begin position="132"/>
        <end position="151"/>
    </location>
</feature>
<dbReference type="RefSeq" id="WP_087186303.1">
    <property type="nucleotide sequence ID" value="NZ_NFHO01000005.1"/>
</dbReference>
<name>A0A1Y3U2K3_9ACTN</name>
<keyword evidence="1" id="KW-1133">Transmembrane helix</keyword>
<proteinExistence type="predicted"/>
<keyword evidence="1" id="KW-0472">Membrane</keyword>
<keyword evidence="3" id="KW-1185">Reference proteome</keyword>
<comment type="caution">
    <text evidence="2">The sequence shown here is derived from an EMBL/GenBank/DDBJ whole genome shotgun (WGS) entry which is preliminary data.</text>
</comment>
<accession>A0A1Y3U2K3</accession>
<evidence type="ECO:0000256" key="1">
    <source>
        <dbReference type="SAM" id="Phobius"/>
    </source>
</evidence>
<gene>
    <name evidence="2" type="ORF">B5G21_05105</name>
</gene>
<reference evidence="3" key="1">
    <citation type="submission" date="2017-04" db="EMBL/GenBank/DDBJ databases">
        <title>Function of individual gut microbiota members based on whole genome sequencing of pure cultures obtained from chicken caecum.</title>
        <authorList>
            <person name="Medvecky M."/>
            <person name="Cejkova D."/>
            <person name="Polansky O."/>
            <person name="Karasova D."/>
            <person name="Kubasova T."/>
            <person name="Cizek A."/>
            <person name="Rychlik I."/>
        </authorList>
    </citation>
    <scope>NUCLEOTIDE SEQUENCE [LARGE SCALE GENOMIC DNA]</scope>
    <source>
        <strain evidence="3">An70</strain>
    </source>
</reference>
<feature type="transmembrane region" description="Helical" evidence="1">
    <location>
        <begin position="77"/>
        <end position="99"/>
    </location>
</feature>
<dbReference type="EMBL" id="NFHO01000005">
    <property type="protein sequence ID" value="OUN42991.1"/>
    <property type="molecule type" value="Genomic_DNA"/>
</dbReference>
<dbReference type="STRING" id="1118060.GCA_000311845_01393"/>
<evidence type="ECO:0008006" key="4">
    <source>
        <dbReference type="Google" id="ProtNLM"/>
    </source>
</evidence>
<feature type="transmembrane region" description="Helical" evidence="1">
    <location>
        <begin position="206"/>
        <end position="226"/>
    </location>
</feature>
<keyword evidence="1" id="KW-0812">Transmembrane</keyword>
<feature type="transmembrane region" description="Helical" evidence="1">
    <location>
        <begin position="178"/>
        <end position="199"/>
    </location>
</feature>
<feature type="transmembrane region" description="Helical" evidence="1">
    <location>
        <begin position="21"/>
        <end position="47"/>
    </location>
</feature>
<feature type="transmembrane region" description="Helical" evidence="1">
    <location>
        <begin position="246"/>
        <end position="268"/>
    </location>
</feature>
<organism evidence="2 3">
    <name type="scientific">Enorma massiliensis</name>
    <dbReference type="NCBI Taxonomy" id="1472761"/>
    <lineage>
        <taxon>Bacteria</taxon>
        <taxon>Bacillati</taxon>
        <taxon>Actinomycetota</taxon>
        <taxon>Coriobacteriia</taxon>
        <taxon>Coriobacteriales</taxon>
        <taxon>Coriobacteriaceae</taxon>
        <taxon>Enorma</taxon>
    </lineage>
</organism>
<dbReference type="AlphaFoldDB" id="A0A1Y3U2K3"/>
<dbReference type="Proteomes" id="UP000196560">
    <property type="component" value="Unassembled WGS sequence"/>
</dbReference>
<evidence type="ECO:0000313" key="3">
    <source>
        <dbReference type="Proteomes" id="UP000196560"/>
    </source>
</evidence>
<sequence length="299" mass="32716">MQNRRLGFVASWNMLTGERGWYKPIVVLALLSWVPFLGTIALLGYAYEWARLAAWGVDCAPRRSGIDYGKLLKTGGWAFLILVTMVIVASVITSILFGVDWDLFMPLDFGFVAPWNISGWGSLFRIVFTPRVLVGMVCQVFIGAFIIAAMLRGTIYDGFAAGWRLDRLAQMVVCDPGGFMRLVGVSAIGCAAALMYSWASAAIMGAIASVGISYFEFYDGALYFVFNSEHLLRHLFTLSPTNALGGFLLSTAFSFIGSALSVAMQLVATHAAGMWFRRFDVGRWGLSSDPLPDGVPHEV</sequence>
<dbReference type="Pfam" id="PF13197">
    <property type="entry name" value="DUF4013"/>
    <property type="match status" value="1"/>
</dbReference>
<protein>
    <recommendedName>
        <fullName evidence="4">DUF4013 domain-containing protein</fullName>
    </recommendedName>
</protein>
<evidence type="ECO:0000313" key="2">
    <source>
        <dbReference type="EMBL" id="OUN42991.1"/>
    </source>
</evidence>
<dbReference type="InterPro" id="IPR025098">
    <property type="entry name" value="DUF4013"/>
</dbReference>